<dbReference type="PANTHER" id="PTHR46797">
    <property type="entry name" value="HTH-TYPE TRANSCRIPTIONAL REGULATOR"/>
    <property type="match status" value="1"/>
</dbReference>
<comment type="caution">
    <text evidence="3">The sequence shown here is derived from an EMBL/GenBank/DDBJ whole genome shotgun (WGS) entry which is preliminary data.</text>
</comment>
<evidence type="ECO:0000313" key="4">
    <source>
        <dbReference type="Proteomes" id="UP000189004"/>
    </source>
</evidence>
<gene>
    <name evidence="3" type="ORF">NOSIN_01175</name>
</gene>
<dbReference type="InterPro" id="IPR050807">
    <property type="entry name" value="TransReg_Diox_bact_type"/>
</dbReference>
<dbReference type="InterPro" id="IPR010982">
    <property type="entry name" value="Lambda_DNA-bd_dom_sf"/>
</dbReference>
<dbReference type="Pfam" id="PF01381">
    <property type="entry name" value="HTH_3"/>
    <property type="match status" value="1"/>
</dbReference>
<proteinExistence type="predicted"/>
<keyword evidence="1" id="KW-0238">DNA-binding</keyword>
<dbReference type="SUPFAM" id="SSF47413">
    <property type="entry name" value="lambda repressor-like DNA-binding domains"/>
    <property type="match status" value="1"/>
</dbReference>
<feature type="domain" description="HTH cro/C1-type" evidence="2">
    <location>
        <begin position="11"/>
        <end position="65"/>
    </location>
</feature>
<dbReference type="STRING" id="501010.NOSIN_01175"/>
<dbReference type="GO" id="GO:0003700">
    <property type="term" value="F:DNA-binding transcription factor activity"/>
    <property type="evidence" value="ECO:0007669"/>
    <property type="project" value="TreeGrafter"/>
</dbReference>
<accession>A0A1V3BWH5</accession>
<dbReference type="GO" id="GO:0003677">
    <property type="term" value="F:DNA binding"/>
    <property type="evidence" value="ECO:0007669"/>
    <property type="project" value="UniProtKB-KW"/>
</dbReference>
<evidence type="ECO:0000256" key="1">
    <source>
        <dbReference type="ARBA" id="ARBA00023125"/>
    </source>
</evidence>
<protein>
    <recommendedName>
        <fullName evidence="2">HTH cro/C1-type domain-containing protein</fullName>
    </recommendedName>
</protein>
<dbReference type="AlphaFoldDB" id="A0A1V3BWH5"/>
<dbReference type="RefSeq" id="WP_170293685.1">
    <property type="nucleotide sequence ID" value="NZ_MCOK01000001.1"/>
</dbReference>
<dbReference type="CDD" id="cd00093">
    <property type="entry name" value="HTH_XRE"/>
    <property type="match status" value="1"/>
</dbReference>
<dbReference type="EMBL" id="MCOK01000001">
    <property type="protein sequence ID" value="OOC52609.1"/>
    <property type="molecule type" value="Genomic_DNA"/>
</dbReference>
<dbReference type="GO" id="GO:0005829">
    <property type="term" value="C:cytosol"/>
    <property type="evidence" value="ECO:0007669"/>
    <property type="project" value="TreeGrafter"/>
</dbReference>
<dbReference type="PROSITE" id="PS50943">
    <property type="entry name" value="HTH_CROC1"/>
    <property type="match status" value="1"/>
</dbReference>
<evidence type="ECO:0000259" key="2">
    <source>
        <dbReference type="PROSITE" id="PS50943"/>
    </source>
</evidence>
<dbReference type="PANTHER" id="PTHR46797:SF1">
    <property type="entry name" value="METHYLPHOSPHONATE SYNTHASE"/>
    <property type="match status" value="1"/>
</dbReference>
<dbReference type="Proteomes" id="UP000189004">
    <property type="component" value="Unassembled WGS sequence"/>
</dbReference>
<dbReference type="Gene3D" id="1.10.260.40">
    <property type="entry name" value="lambda repressor-like DNA-binding domains"/>
    <property type="match status" value="1"/>
</dbReference>
<dbReference type="SMART" id="SM00530">
    <property type="entry name" value="HTH_XRE"/>
    <property type="match status" value="1"/>
</dbReference>
<keyword evidence="4" id="KW-1185">Reference proteome</keyword>
<reference evidence="4" key="1">
    <citation type="submission" date="2016-08" db="EMBL/GenBank/DDBJ databases">
        <authorList>
            <person name="Tokovenko B."/>
            <person name="Kalinowski J."/>
        </authorList>
    </citation>
    <scope>NUCLEOTIDE SEQUENCE [LARGE SCALE GENOMIC DNA]</scope>
    <source>
        <strain evidence="4">UTMC102</strain>
    </source>
</reference>
<sequence>MYTLRFNHRALQRIREQRGLSRNRLATVSGKDRATLWRWETGRQQPDLRTIGQLANALGCHPTALIEWAEDDQ</sequence>
<evidence type="ECO:0000313" key="3">
    <source>
        <dbReference type="EMBL" id="OOC52609.1"/>
    </source>
</evidence>
<organism evidence="3 4">
    <name type="scientific">Nocardiopsis sinuspersici</name>
    <dbReference type="NCBI Taxonomy" id="501010"/>
    <lineage>
        <taxon>Bacteria</taxon>
        <taxon>Bacillati</taxon>
        <taxon>Actinomycetota</taxon>
        <taxon>Actinomycetes</taxon>
        <taxon>Streptosporangiales</taxon>
        <taxon>Nocardiopsidaceae</taxon>
        <taxon>Nocardiopsis</taxon>
    </lineage>
</organism>
<dbReference type="InterPro" id="IPR001387">
    <property type="entry name" value="Cro/C1-type_HTH"/>
</dbReference>
<name>A0A1V3BWH5_9ACTN</name>